<evidence type="ECO:0000313" key="3">
    <source>
        <dbReference type="Proteomes" id="UP001352852"/>
    </source>
</evidence>
<proteinExistence type="predicted"/>
<sequence>MQSKVRELEEKCRSQSEQFGLLSQELEKFRLQASKVDLASSTLLNNPSLSVLTNGVGLTTDRDVAAALRRGSTPHAAGLSRVERSPVTKHRELPTISVSKSGSSSKSETTHLTPKSDTHLSPHKSSPTHE</sequence>
<feature type="compositionally biased region" description="Basic and acidic residues" evidence="1">
    <location>
        <begin position="81"/>
        <end position="93"/>
    </location>
</feature>
<feature type="region of interest" description="Disordered" evidence="1">
    <location>
        <begin position="69"/>
        <end position="130"/>
    </location>
</feature>
<dbReference type="Proteomes" id="UP001352852">
    <property type="component" value="Unassembled WGS sequence"/>
</dbReference>
<comment type="caution">
    <text evidence="2">The sequence shown here is derived from an EMBL/GenBank/DDBJ whole genome shotgun (WGS) entry which is preliminary data.</text>
</comment>
<reference evidence="2 3" key="1">
    <citation type="submission" date="2021-06" db="EMBL/GenBank/DDBJ databases">
        <authorList>
            <person name="Palmer J.M."/>
        </authorList>
    </citation>
    <scope>NUCLEOTIDE SEQUENCE [LARGE SCALE GENOMIC DNA]</scope>
    <source>
        <strain evidence="2 3">CL_MEX2019</strain>
        <tissue evidence="2">Muscle</tissue>
    </source>
</reference>
<evidence type="ECO:0000313" key="2">
    <source>
        <dbReference type="EMBL" id="MED6275003.1"/>
    </source>
</evidence>
<feature type="compositionally biased region" description="Low complexity" evidence="1">
    <location>
        <begin position="97"/>
        <end position="107"/>
    </location>
</feature>
<dbReference type="EMBL" id="JAHUTJ010026800">
    <property type="protein sequence ID" value="MED6275003.1"/>
    <property type="molecule type" value="Genomic_DNA"/>
</dbReference>
<protein>
    <submittedName>
        <fullName evidence="2">Uncharacterized protein</fullName>
    </submittedName>
</protein>
<gene>
    <name evidence="2" type="ORF">CHARACLAT_022059</name>
</gene>
<evidence type="ECO:0000256" key="1">
    <source>
        <dbReference type="SAM" id="MobiDB-lite"/>
    </source>
</evidence>
<dbReference type="PANTHER" id="PTHR14234:SF20">
    <property type="entry name" value="PERIPHERAL-TYPE BENZODIAZEPINE RECEPTOR-ASSOCIATED PROTEIN 1"/>
    <property type="match status" value="1"/>
</dbReference>
<accession>A0ABU7DIT4</accession>
<feature type="non-terminal residue" evidence="2">
    <location>
        <position position="130"/>
    </location>
</feature>
<keyword evidence="3" id="KW-1185">Reference proteome</keyword>
<dbReference type="InterPro" id="IPR040325">
    <property type="entry name" value="RIMBP1/2/3"/>
</dbReference>
<name>A0ABU7DIT4_9TELE</name>
<dbReference type="PANTHER" id="PTHR14234">
    <property type="entry name" value="RIM BINDING PROTEIN-RELATED"/>
    <property type="match status" value="1"/>
</dbReference>
<organism evidence="2 3">
    <name type="scientific">Characodon lateralis</name>
    <dbReference type="NCBI Taxonomy" id="208331"/>
    <lineage>
        <taxon>Eukaryota</taxon>
        <taxon>Metazoa</taxon>
        <taxon>Chordata</taxon>
        <taxon>Craniata</taxon>
        <taxon>Vertebrata</taxon>
        <taxon>Euteleostomi</taxon>
        <taxon>Actinopterygii</taxon>
        <taxon>Neopterygii</taxon>
        <taxon>Teleostei</taxon>
        <taxon>Neoteleostei</taxon>
        <taxon>Acanthomorphata</taxon>
        <taxon>Ovalentaria</taxon>
        <taxon>Atherinomorphae</taxon>
        <taxon>Cyprinodontiformes</taxon>
        <taxon>Goodeidae</taxon>
        <taxon>Characodon</taxon>
    </lineage>
</organism>